<keyword evidence="3" id="KW-1185">Reference proteome</keyword>
<feature type="compositionally biased region" description="Low complexity" evidence="1">
    <location>
        <begin position="142"/>
        <end position="158"/>
    </location>
</feature>
<dbReference type="AlphaFoldDB" id="A0A836I1G1"/>
<feature type="compositionally biased region" description="Basic and acidic residues" evidence="1">
    <location>
        <begin position="174"/>
        <end position="202"/>
    </location>
</feature>
<comment type="caution">
    <text evidence="2">The sequence shown here is derived from an EMBL/GenBank/DDBJ whole genome shotgun (WGS) entry which is preliminary data.</text>
</comment>
<dbReference type="GeneID" id="94174775"/>
<evidence type="ECO:0000313" key="2">
    <source>
        <dbReference type="EMBL" id="KAG5486313.1"/>
    </source>
</evidence>
<organism evidence="2 3">
    <name type="scientific">Leishmania enriettii</name>
    <dbReference type="NCBI Taxonomy" id="5663"/>
    <lineage>
        <taxon>Eukaryota</taxon>
        <taxon>Discoba</taxon>
        <taxon>Euglenozoa</taxon>
        <taxon>Kinetoplastea</taxon>
        <taxon>Metakinetoplastina</taxon>
        <taxon>Trypanosomatida</taxon>
        <taxon>Trypanosomatidae</taxon>
        <taxon>Leishmaniinae</taxon>
        <taxon>Leishmania</taxon>
    </lineage>
</organism>
<dbReference type="Proteomes" id="UP000674179">
    <property type="component" value="Chromosome 5"/>
</dbReference>
<dbReference type="RefSeq" id="XP_067695755.1">
    <property type="nucleotide sequence ID" value="XM_067839265.1"/>
</dbReference>
<reference evidence="2 3" key="1">
    <citation type="submission" date="2021-02" db="EMBL/GenBank/DDBJ databases">
        <title>Leishmania (Mundinia) enrietti genome sequencing and assembly.</title>
        <authorList>
            <person name="Almutairi H."/>
            <person name="Gatherer D."/>
        </authorList>
    </citation>
    <scope>NUCLEOTIDE SEQUENCE [LARGE SCALE GENOMIC DNA]</scope>
    <source>
        <strain evidence="2">CUR178</strain>
    </source>
</reference>
<protein>
    <submittedName>
        <fullName evidence="2">Uncharacterized protein</fullName>
    </submittedName>
</protein>
<evidence type="ECO:0000256" key="1">
    <source>
        <dbReference type="SAM" id="MobiDB-lite"/>
    </source>
</evidence>
<dbReference type="EMBL" id="JAFHKP010000005">
    <property type="protein sequence ID" value="KAG5486313.1"/>
    <property type="molecule type" value="Genomic_DNA"/>
</dbReference>
<dbReference type="KEGG" id="lenr:94174775"/>
<sequence>MESRATLPHAVALAQELETELRHLDALQQRCAQLLVYQLSSLDFLDDGDATTMVAAAEPTTVPSGGYVAAKPEVAVITARIERPSTLPLPWRHHARDAASVLQQPSAAISEPPPLPPPPKRRGRSAAKPGSPRPSAGTTSHALAPPQAYAAAAPVAPASRRDETARRARRALRLLREERDAHFNAKARRAEELLREGRDAAQKSRARRLAGNDTTPR</sequence>
<dbReference type="OrthoDB" id="267455at2759"/>
<name>A0A836I1G1_LEIEN</name>
<gene>
    <name evidence="2" type="ORF">CUR178_07624</name>
</gene>
<evidence type="ECO:0000313" key="3">
    <source>
        <dbReference type="Proteomes" id="UP000674179"/>
    </source>
</evidence>
<feature type="region of interest" description="Disordered" evidence="1">
    <location>
        <begin position="98"/>
        <end position="217"/>
    </location>
</feature>
<proteinExistence type="predicted"/>
<accession>A0A836I1G1</accession>